<evidence type="ECO:0000259" key="1">
    <source>
        <dbReference type="Pfam" id="PF22768"/>
    </source>
</evidence>
<organism evidence="2 3">
    <name type="scientific">Kutzneria albida DSM 43870</name>
    <dbReference type="NCBI Taxonomy" id="1449976"/>
    <lineage>
        <taxon>Bacteria</taxon>
        <taxon>Bacillati</taxon>
        <taxon>Actinomycetota</taxon>
        <taxon>Actinomycetes</taxon>
        <taxon>Pseudonocardiales</taxon>
        <taxon>Pseudonocardiaceae</taxon>
        <taxon>Kutzneria</taxon>
    </lineage>
</organism>
<protein>
    <recommendedName>
        <fullName evidence="1">Siphovirus-type tail component C-terminal domain-containing protein</fullName>
    </recommendedName>
</protein>
<dbReference type="KEGG" id="kal:KALB_852"/>
<evidence type="ECO:0000313" key="2">
    <source>
        <dbReference type="EMBL" id="AHH94226.1"/>
    </source>
</evidence>
<name>W5W125_9PSEU</name>
<keyword evidence="3" id="KW-1185">Reference proteome</keyword>
<dbReference type="Proteomes" id="UP000019225">
    <property type="component" value="Chromosome"/>
</dbReference>
<sequence length="289" mass="31284">MTPGELITTDGQLEWRGVLLGTASPYRMTKLEGWLDLAEVRGQDTPRPTHGLLQGSQLMGKRVVTLTYLIKGVPVESFGAAVATLRAITAPAERPLEEPLVIRLDGQSWQVNARCVRRSINVAKYYSLGYTTGSIQWQATDPRLYSTVESTSATGLAAPQTDGLPFPLVFPLVMGTGRQGGVLLARNAGDVATWPVLVVTGPVLGPVITNRDTGQRLVFDPAFPVAAGQRLVLDTDTRTVLLNGANRNDRLLTRQWFPIPAHGSVHIGFEAGGFDPAARLTARWRHATI</sequence>
<dbReference type="STRING" id="1449976.KALB_852"/>
<accession>W5W125</accession>
<dbReference type="Pfam" id="PF22768">
    <property type="entry name" value="SPP1_Dit"/>
    <property type="match status" value="1"/>
</dbReference>
<reference evidence="2 3" key="1">
    <citation type="journal article" date="2014" name="BMC Genomics">
        <title>Complete genome sequence of producer of the glycopeptide antibiotic Aculeximycin Kutzneria albida DSM 43870T, a representative of minor genus of Pseudonocardiaceae.</title>
        <authorList>
            <person name="Rebets Y."/>
            <person name="Tokovenko B."/>
            <person name="Lushchyk I."/>
            <person name="Ruckert C."/>
            <person name="Zaburannyi N."/>
            <person name="Bechthold A."/>
            <person name="Kalinowski J."/>
            <person name="Luzhetskyy A."/>
        </authorList>
    </citation>
    <scope>NUCLEOTIDE SEQUENCE [LARGE SCALE GENOMIC DNA]</scope>
    <source>
        <strain evidence="2">DSM 43870</strain>
    </source>
</reference>
<dbReference type="InterPro" id="IPR054738">
    <property type="entry name" value="Siphovirus-type_tail_C"/>
</dbReference>
<dbReference type="AlphaFoldDB" id="W5W125"/>
<feature type="domain" description="Siphovirus-type tail component C-terminal" evidence="1">
    <location>
        <begin position="189"/>
        <end position="260"/>
    </location>
</feature>
<evidence type="ECO:0000313" key="3">
    <source>
        <dbReference type="Proteomes" id="UP000019225"/>
    </source>
</evidence>
<dbReference type="RefSeq" id="WP_025354484.1">
    <property type="nucleotide sequence ID" value="NZ_CP007155.1"/>
</dbReference>
<dbReference type="EMBL" id="CP007155">
    <property type="protein sequence ID" value="AHH94226.1"/>
    <property type="molecule type" value="Genomic_DNA"/>
</dbReference>
<gene>
    <name evidence="2" type="ORF">KALB_852</name>
</gene>
<dbReference type="OrthoDB" id="3985590at2"/>
<dbReference type="HOGENOM" id="CLU_896936_0_0_11"/>
<proteinExistence type="predicted"/>
<dbReference type="eggNOG" id="ENOG5033QYT">
    <property type="taxonomic scope" value="Bacteria"/>
</dbReference>